<feature type="compositionally biased region" description="Low complexity" evidence="1">
    <location>
        <begin position="80"/>
        <end position="89"/>
    </location>
</feature>
<dbReference type="Gene3D" id="3.10.450.40">
    <property type="match status" value="1"/>
</dbReference>
<feature type="region of interest" description="Disordered" evidence="1">
    <location>
        <begin position="26"/>
        <end position="89"/>
    </location>
</feature>
<feature type="compositionally biased region" description="Low complexity" evidence="1">
    <location>
        <begin position="35"/>
        <end position="49"/>
    </location>
</feature>
<name>A0A285VJ09_9MICO</name>
<reference evidence="5" key="1">
    <citation type="submission" date="2017-08" db="EMBL/GenBank/DDBJ databases">
        <authorList>
            <person name="Varghese N."/>
            <person name="Submissions S."/>
        </authorList>
    </citation>
    <scope>NUCLEOTIDE SEQUENCE [LARGE SCALE GENOMIC DNA]</scope>
    <source>
        <strain evidence="5">USBA17B2</strain>
    </source>
</reference>
<sequence>MRTTTNRTLTAALALTLSLSLAACGSADQEGAGVTTEQTTSAETTSAETTSDDADDTSDDADDTSDDAEDTSDDADDTGDTTTGAGGEDLTATALAAIATAEAEAGGTAYEIDDQDDDGTWEVDVAVDDRSVEVTVSADGATVEATEDDDLDEDDRAALDAATITLVDAITTAVTEVDGVLDDAELEEEDGSFFWEVSVDRTSNGAGDDDVEVRVDVTTGDVVEVD</sequence>
<evidence type="ECO:0000313" key="4">
    <source>
        <dbReference type="EMBL" id="SOC52531.1"/>
    </source>
</evidence>
<evidence type="ECO:0000313" key="5">
    <source>
        <dbReference type="Proteomes" id="UP000219688"/>
    </source>
</evidence>
<dbReference type="Pfam" id="PF03413">
    <property type="entry name" value="PepSY"/>
    <property type="match status" value="2"/>
</dbReference>
<feature type="compositionally biased region" description="Acidic residues" evidence="1">
    <location>
        <begin position="50"/>
        <end position="79"/>
    </location>
</feature>
<accession>A0A285VJ09</accession>
<feature type="chain" id="PRO_5038478502" evidence="2">
    <location>
        <begin position="23"/>
        <end position="226"/>
    </location>
</feature>
<dbReference type="EMBL" id="OBQK01000001">
    <property type="protein sequence ID" value="SOC52531.1"/>
    <property type="molecule type" value="Genomic_DNA"/>
</dbReference>
<feature type="domain" description="PepSY" evidence="3">
    <location>
        <begin position="164"/>
        <end position="225"/>
    </location>
</feature>
<dbReference type="InterPro" id="IPR025711">
    <property type="entry name" value="PepSY"/>
</dbReference>
<feature type="domain" description="PepSY" evidence="3">
    <location>
        <begin position="96"/>
        <end position="143"/>
    </location>
</feature>
<keyword evidence="2" id="KW-0732">Signal</keyword>
<evidence type="ECO:0000256" key="1">
    <source>
        <dbReference type="SAM" id="MobiDB-lite"/>
    </source>
</evidence>
<proteinExistence type="predicted"/>
<gene>
    <name evidence="4" type="ORF">SAMN05421879_101647</name>
</gene>
<protein>
    <submittedName>
        <fullName evidence="4">Peptidase propeptide and YPEB domain-containing protein</fullName>
    </submittedName>
</protein>
<dbReference type="AlphaFoldDB" id="A0A285VJ09"/>
<dbReference type="PROSITE" id="PS51257">
    <property type="entry name" value="PROKAR_LIPOPROTEIN"/>
    <property type="match status" value="1"/>
</dbReference>
<evidence type="ECO:0000256" key="2">
    <source>
        <dbReference type="SAM" id="SignalP"/>
    </source>
</evidence>
<feature type="signal peptide" evidence="2">
    <location>
        <begin position="1"/>
        <end position="22"/>
    </location>
</feature>
<dbReference type="Proteomes" id="UP000219688">
    <property type="component" value="Unassembled WGS sequence"/>
</dbReference>
<evidence type="ECO:0000259" key="3">
    <source>
        <dbReference type="Pfam" id="PF03413"/>
    </source>
</evidence>
<dbReference type="RefSeq" id="WP_141401402.1">
    <property type="nucleotide sequence ID" value="NZ_OBQK01000001.1"/>
</dbReference>
<organism evidence="4 5">
    <name type="scientific">Ornithinimicrobium cerasi</name>
    <dbReference type="NCBI Taxonomy" id="2248773"/>
    <lineage>
        <taxon>Bacteria</taxon>
        <taxon>Bacillati</taxon>
        <taxon>Actinomycetota</taxon>
        <taxon>Actinomycetes</taxon>
        <taxon>Micrococcales</taxon>
        <taxon>Ornithinimicrobiaceae</taxon>
        <taxon>Ornithinimicrobium</taxon>
    </lineage>
</organism>
<keyword evidence="5" id="KW-1185">Reference proteome</keyword>